<evidence type="ECO:0000313" key="2">
    <source>
        <dbReference type="EMBL" id="SFU09045.1"/>
    </source>
</evidence>
<name>A0A1I7DBP7_9BURK</name>
<evidence type="ECO:0000256" key="1">
    <source>
        <dbReference type="SAM" id="MobiDB-lite"/>
    </source>
</evidence>
<feature type="region of interest" description="Disordered" evidence="1">
    <location>
        <begin position="1"/>
        <end position="33"/>
    </location>
</feature>
<dbReference type="AlphaFoldDB" id="A0A1I7DBP7"/>
<accession>A0A1I7DBP7</accession>
<feature type="compositionally biased region" description="Basic and acidic residues" evidence="1">
    <location>
        <begin position="9"/>
        <end position="20"/>
    </location>
</feature>
<evidence type="ECO:0000313" key="3">
    <source>
        <dbReference type="Proteomes" id="UP000198844"/>
    </source>
</evidence>
<reference evidence="2 3" key="1">
    <citation type="submission" date="2016-10" db="EMBL/GenBank/DDBJ databases">
        <authorList>
            <person name="de Groot N.N."/>
        </authorList>
    </citation>
    <scope>NUCLEOTIDE SEQUENCE [LARGE SCALE GENOMIC DNA]</scope>
    <source>
        <strain evidence="2 3">LMG 27731</strain>
    </source>
</reference>
<sequence>MNRAISYTQKEDMGDADRRTVSPLQKRGKRDAS</sequence>
<protein>
    <submittedName>
        <fullName evidence="2">Uncharacterized protein</fullName>
    </submittedName>
</protein>
<dbReference type="Proteomes" id="UP000198844">
    <property type="component" value="Unassembled WGS sequence"/>
</dbReference>
<proteinExistence type="predicted"/>
<gene>
    <name evidence="2" type="ORF">SAMN05192563_1009125</name>
</gene>
<organism evidence="2 3">
    <name type="scientific">Paraburkholderia aspalathi</name>
    <dbReference type="NCBI Taxonomy" id="1324617"/>
    <lineage>
        <taxon>Bacteria</taxon>
        <taxon>Pseudomonadati</taxon>
        <taxon>Pseudomonadota</taxon>
        <taxon>Betaproteobacteria</taxon>
        <taxon>Burkholderiales</taxon>
        <taxon>Burkholderiaceae</taxon>
        <taxon>Paraburkholderia</taxon>
    </lineage>
</organism>
<dbReference type="EMBL" id="FPBH01000009">
    <property type="protein sequence ID" value="SFU09045.1"/>
    <property type="molecule type" value="Genomic_DNA"/>
</dbReference>